<proteinExistence type="predicted"/>
<name>I7M7G3_TETTS</name>
<dbReference type="AlphaFoldDB" id="I7M7G3"/>
<dbReference type="GeneID" id="7829427"/>
<organism evidence="7 8">
    <name type="scientific">Tetrahymena thermophila (strain SB210)</name>
    <dbReference type="NCBI Taxonomy" id="312017"/>
    <lineage>
        <taxon>Eukaryota</taxon>
        <taxon>Sar</taxon>
        <taxon>Alveolata</taxon>
        <taxon>Ciliophora</taxon>
        <taxon>Intramacronucleata</taxon>
        <taxon>Oligohymenophorea</taxon>
        <taxon>Hymenostomatida</taxon>
        <taxon>Tetrahymenina</taxon>
        <taxon>Tetrahymenidae</taxon>
        <taxon>Tetrahymena</taxon>
    </lineage>
</organism>
<keyword evidence="7" id="KW-0808">Transferase</keyword>
<dbReference type="InterPro" id="IPR000719">
    <property type="entry name" value="Prot_kinase_dom"/>
</dbReference>
<feature type="compositionally biased region" description="Basic and acidic residues" evidence="5">
    <location>
        <begin position="480"/>
        <end position="491"/>
    </location>
</feature>
<dbReference type="GO" id="GO:0005737">
    <property type="term" value="C:cytoplasm"/>
    <property type="evidence" value="ECO:0007669"/>
    <property type="project" value="TreeGrafter"/>
</dbReference>
<dbReference type="KEGG" id="tet:TTHERM_00295610"/>
<evidence type="ECO:0000256" key="3">
    <source>
        <dbReference type="ARBA" id="ARBA00022840"/>
    </source>
</evidence>
<protein>
    <submittedName>
        <fullName evidence="7">Serine/Threonine kinase domain protein</fullName>
    </submittedName>
</protein>
<feature type="compositionally biased region" description="Polar residues" evidence="5">
    <location>
        <begin position="603"/>
        <end position="634"/>
    </location>
</feature>
<dbReference type="RefSeq" id="XP_001013193.2">
    <property type="nucleotide sequence ID" value="XM_001013193.3"/>
</dbReference>
<dbReference type="InterPro" id="IPR011009">
    <property type="entry name" value="Kinase-like_dom_sf"/>
</dbReference>
<dbReference type="InterPro" id="IPR008271">
    <property type="entry name" value="Ser/Thr_kinase_AS"/>
</dbReference>
<comment type="subunit">
    <text evidence="1">Monomer.</text>
</comment>
<dbReference type="Gene3D" id="1.10.510.10">
    <property type="entry name" value="Transferase(Phosphotransferase) domain 1"/>
    <property type="match status" value="1"/>
</dbReference>
<reference evidence="8" key="1">
    <citation type="journal article" date="2006" name="PLoS Biol.">
        <title>Macronuclear genome sequence of the ciliate Tetrahymena thermophila, a model eukaryote.</title>
        <authorList>
            <person name="Eisen J.A."/>
            <person name="Coyne R.S."/>
            <person name="Wu M."/>
            <person name="Wu D."/>
            <person name="Thiagarajan M."/>
            <person name="Wortman J.R."/>
            <person name="Badger J.H."/>
            <person name="Ren Q."/>
            <person name="Amedeo P."/>
            <person name="Jones K.M."/>
            <person name="Tallon L.J."/>
            <person name="Delcher A.L."/>
            <person name="Salzberg S.L."/>
            <person name="Silva J.C."/>
            <person name="Haas B.J."/>
            <person name="Majoros W.H."/>
            <person name="Farzad M."/>
            <person name="Carlton J.M."/>
            <person name="Smith R.K. Jr."/>
            <person name="Garg J."/>
            <person name="Pearlman R.E."/>
            <person name="Karrer K.M."/>
            <person name="Sun L."/>
            <person name="Manning G."/>
            <person name="Elde N.C."/>
            <person name="Turkewitz A.P."/>
            <person name="Asai D.J."/>
            <person name="Wilkes D.E."/>
            <person name="Wang Y."/>
            <person name="Cai H."/>
            <person name="Collins K."/>
            <person name="Stewart B.A."/>
            <person name="Lee S.R."/>
            <person name="Wilamowska K."/>
            <person name="Weinberg Z."/>
            <person name="Ruzzo W.L."/>
            <person name="Wloga D."/>
            <person name="Gaertig J."/>
            <person name="Frankel J."/>
            <person name="Tsao C.-C."/>
            <person name="Gorovsky M.A."/>
            <person name="Keeling P.J."/>
            <person name="Waller R.F."/>
            <person name="Patron N.J."/>
            <person name="Cherry J.M."/>
            <person name="Stover N.A."/>
            <person name="Krieger C.J."/>
            <person name="del Toro C."/>
            <person name="Ryder H.F."/>
            <person name="Williamson S.C."/>
            <person name="Barbeau R.A."/>
            <person name="Hamilton E.P."/>
            <person name="Orias E."/>
        </authorList>
    </citation>
    <scope>NUCLEOTIDE SEQUENCE [LARGE SCALE GENOMIC DNA]</scope>
    <source>
        <strain evidence="8">SB210</strain>
    </source>
</reference>
<dbReference type="Proteomes" id="UP000009168">
    <property type="component" value="Unassembled WGS sequence"/>
</dbReference>
<dbReference type="PROSITE" id="PS00107">
    <property type="entry name" value="PROTEIN_KINASE_ATP"/>
    <property type="match status" value="1"/>
</dbReference>
<feature type="domain" description="Protein kinase" evidence="6">
    <location>
        <begin position="21"/>
        <end position="302"/>
    </location>
</feature>
<keyword evidence="8" id="KW-1185">Reference proteome</keyword>
<dbReference type="EMBL" id="GG662740">
    <property type="protein sequence ID" value="EAR92948.2"/>
    <property type="molecule type" value="Genomic_DNA"/>
</dbReference>
<gene>
    <name evidence="7" type="ORF">TTHERM_00295610</name>
</gene>
<keyword evidence="7" id="KW-0418">Kinase</keyword>
<sequence length="634" mass="73384">MIGTQEIPEIQNKVRILDGKYQILYTIGEGRYAKVKLGIDMETKKKVAIKIMREQSITDESSLELFINEVKILNQVTPNPNIVQLQRVCLNGKYTKCDGREFGVLYYVMKIAENGELFKFLMHTSKFEEDLARFFFKQILESIEYLHQKGISHRDIKPENILIDKKLNIKLCDFGFSARCRNDKGQVILFDSSEPVGSPEYNPPEITQNQYSGIKYNAEPIDLFSSACVLFMMVMSSAPFGSTSSSDRYYSRFCMDNKNNFWKIFAYNYKPTNEFKDLMHSMLERDPQKRITVQQIKMHPWMNGPIPTIEEVQQQMNERISIVFNKTLEELKHKLENKGLSKKEKPHTRPLSNIDGLKNKYLKLVHDINQQILRKIQNVKKQKILLKQAQPESKENIPHPLEECLLKQNEDFIIEFQDQQFLTNQNISSSENLQKNSVAASFLNQTVNLSTQKIQNKPEKESLSKISLTGMQKTTSGNLEESKTDSKPAHVEEDDFSNVAPFKKYSWQSKDDSFFASSQKPLKIAAVQFNDDFNLLNYQQNEFFNTSTPSCDIFNSEIAVASNKGRILNADNYENKDNPSQINKINQINQQQSNQAIYQPSQKSQQIEPQNQEQEGFTQQNFQRHVNNQQSLAK</sequence>
<evidence type="ECO:0000259" key="6">
    <source>
        <dbReference type="PROSITE" id="PS50011"/>
    </source>
</evidence>
<dbReference type="HOGENOM" id="CLU_431829_0_0_1"/>
<keyword evidence="2 4" id="KW-0547">Nucleotide-binding</keyword>
<dbReference type="PANTHER" id="PTHR24346">
    <property type="entry name" value="MAP/MICROTUBULE AFFINITY-REGULATING KINASE"/>
    <property type="match status" value="1"/>
</dbReference>
<evidence type="ECO:0000313" key="8">
    <source>
        <dbReference type="Proteomes" id="UP000009168"/>
    </source>
</evidence>
<dbReference type="InterPro" id="IPR017441">
    <property type="entry name" value="Protein_kinase_ATP_BS"/>
</dbReference>
<feature type="region of interest" description="Disordered" evidence="5">
    <location>
        <begin position="453"/>
        <end position="492"/>
    </location>
</feature>
<accession>I7M7G3</accession>
<dbReference type="PROSITE" id="PS50011">
    <property type="entry name" value="PROTEIN_KINASE_DOM"/>
    <property type="match status" value="1"/>
</dbReference>
<dbReference type="SMART" id="SM00220">
    <property type="entry name" value="S_TKc"/>
    <property type="match status" value="1"/>
</dbReference>
<dbReference type="PANTHER" id="PTHR24346:SF30">
    <property type="entry name" value="MATERNAL EMBRYONIC LEUCINE ZIPPER KINASE"/>
    <property type="match status" value="1"/>
</dbReference>
<evidence type="ECO:0000256" key="5">
    <source>
        <dbReference type="SAM" id="MobiDB-lite"/>
    </source>
</evidence>
<dbReference type="GO" id="GO:0035556">
    <property type="term" value="P:intracellular signal transduction"/>
    <property type="evidence" value="ECO:0007669"/>
    <property type="project" value="TreeGrafter"/>
</dbReference>
<evidence type="ECO:0000256" key="4">
    <source>
        <dbReference type="PROSITE-ProRule" id="PRU10141"/>
    </source>
</evidence>
<evidence type="ECO:0000256" key="1">
    <source>
        <dbReference type="ARBA" id="ARBA00011245"/>
    </source>
</evidence>
<dbReference type="OrthoDB" id="294692at2759"/>
<dbReference type="eggNOG" id="KOG4717">
    <property type="taxonomic scope" value="Eukaryota"/>
</dbReference>
<evidence type="ECO:0000256" key="2">
    <source>
        <dbReference type="ARBA" id="ARBA00022741"/>
    </source>
</evidence>
<dbReference type="GO" id="GO:0004674">
    <property type="term" value="F:protein serine/threonine kinase activity"/>
    <property type="evidence" value="ECO:0007669"/>
    <property type="project" value="TreeGrafter"/>
</dbReference>
<dbReference type="InParanoid" id="I7M7G3"/>
<dbReference type="FunFam" id="1.10.510.10:FF:000571">
    <property type="entry name" value="Maternal embryonic leucine zipper kinase"/>
    <property type="match status" value="1"/>
</dbReference>
<dbReference type="SUPFAM" id="SSF56112">
    <property type="entry name" value="Protein kinase-like (PK-like)"/>
    <property type="match status" value="1"/>
</dbReference>
<feature type="binding site" evidence="4">
    <location>
        <position position="50"/>
    </location>
    <ligand>
        <name>ATP</name>
        <dbReference type="ChEBI" id="CHEBI:30616"/>
    </ligand>
</feature>
<dbReference type="Pfam" id="PF00069">
    <property type="entry name" value="Pkinase"/>
    <property type="match status" value="1"/>
</dbReference>
<feature type="compositionally biased region" description="Polar residues" evidence="5">
    <location>
        <begin position="464"/>
        <end position="479"/>
    </location>
</feature>
<evidence type="ECO:0000313" key="7">
    <source>
        <dbReference type="EMBL" id="EAR92948.2"/>
    </source>
</evidence>
<keyword evidence="3 4" id="KW-0067">ATP-binding</keyword>
<dbReference type="PROSITE" id="PS00108">
    <property type="entry name" value="PROTEIN_KINASE_ST"/>
    <property type="match status" value="1"/>
</dbReference>
<dbReference type="GO" id="GO:0005524">
    <property type="term" value="F:ATP binding"/>
    <property type="evidence" value="ECO:0007669"/>
    <property type="project" value="UniProtKB-UniRule"/>
</dbReference>
<feature type="region of interest" description="Disordered" evidence="5">
    <location>
        <begin position="596"/>
        <end position="634"/>
    </location>
</feature>